<organism evidence="12 13">
    <name type="scientific">Xiashengella succiniciproducens</name>
    <dbReference type="NCBI Taxonomy" id="2949635"/>
    <lineage>
        <taxon>Bacteria</taxon>
        <taxon>Pseudomonadati</taxon>
        <taxon>Bacteroidota</taxon>
        <taxon>Bacteroidia</taxon>
        <taxon>Marinilabiliales</taxon>
        <taxon>Marinilabiliaceae</taxon>
        <taxon>Xiashengella</taxon>
    </lineage>
</organism>
<dbReference type="InterPro" id="IPR003691">
    <property type="entry name" value="FluC"/>
</dbReference>
<keyword evidence="7 11" id="KW-0472">Membrane</keyword>
<keyword evidence="11" id="KW-0813">Transport</keyword>
<dbReference type="AlphaFoldDB" id="A0A9J6ZRS8"/>
<sequence>MKQLFFVGLGGALGAIFRYLASVVTSKYYIGNFPLATFLVNISGCFLIGVLIGWLSSSSQNSNDIRLLFVTGFCGAYTTFSTFAAENLTLIEHGNSRIALLYILLSIILGVLAVWLGIKSHHAFTTC</sequence>
<evidence type="ECO:0000256" key="6">
    <source>
        <dbReference type="ARBA" id="ARBA00023065"/>
    </source>
</evidence>
<evidence type="ECO:0000256" key="9">
    <source>
        <dbReference type="ARBA" id="ARBA00035120"/>
    </source>
</evidence>
<comment type="similarity">
    <text evidence="9 11">Belongs to the fluoride channel Fluc/FEX (TC 1.A.43) family.</text>
</comment>
<comment type="activity regulation">
    <text evidence="11">Na(+) is not transported, but it plays an essential structural role and its presence is essential for fluoride channel function.</text>
</comment>
<keyword evidence="6 11" id="KW-0406">Ion transport</keyword>
<evidence type="ECO:0000256" key="3">
    <source>
        <dbReference type="ARBA" id="ARBA00022519"/>
    </source>
</evidence>
<evidence type="ECO:0000256" key="8">
    <source>
        <dbReference type="ARBA" id="ARBA00023303"/>
    </source>
</evidence>
<dbReference type="GO" id="GO:0005886">
    <property type="term" value="C:plasma membrane"/>
    <property type="evidence" value="ECO:0007669"/>
    <property type="project" value="UniProtKB-SubCell"/>
</dbReference>
<evidence type="ECO:0000256" key="2">
    <source>
        <dbReference type="ARBA" id="ARBA00022475"/>
    </source>
</evidence>
<keyword evidence="8 11" id="KW-0407">Ion channel</keyword>
<dbReference type="Proteomes" id="UP001056426">
    <property type="component" value="Chromosome"/>
</dbReference>
<dbReference type="PANTHER" id="PTHR28259:SF1">
    <property type="entry name" value="FLUORIDE EXPORT PROTEIN 1-RELATED"/>
    <property type="match status" value="1"/>
</dbReference>
<name>A0A9J6ZRS8_9BACT</name>
<dbReference type="GO" id="GO:0046872">
    <property type="term" value="F:metal ion binding"/>
    <property type="evidence" value="ECO:0007669"/>
    <property type="project" value="UniProtKB-KW"/>
</dbReference>
<evidence type="ECO:0000256" key="4">
    <source>
        <dbReference type="ARBA" id="ARBA00022692"/>
    </source>
</evidence>
<accession>A0A9J6ZRS8</accession>
<dbReference type="NCBIfam" id="TIGR00494">
    <property type="entry name" value="crcB"/>
    <property type="match status" value="1"/>
</dbReference>
<comment type="catalytic activity">
    <reaction evidence="10">
        <text>fluoride(in) = fluoride(out)</text>
        <dbReference type="Rhea" id="RHEA:76159"/>
        <dbReference type="ChEBI" id="CHEBI:17051"/>
    </reaction>
    <physiologicalReaction direction="left-to-right" evidence="10">
        <dbReference type="Rhea" id="RHEA:76160"/>
    </physiologicalReaction>
</comment>
<evidence type="ECO:0000313" key="13">
    <source>
        <dbReference type="Proteomes" id="UP001056426"/>
    </source>
</evidence>
<evidence type="ECO:0000256" key="7">
    <source>
        <dbReference type="ARBA" id="ARBA00023136"/>
    </source>
</evidence>
<evidence type="ECO:0000313" key="12">
    <source>
        <dbReference type="EMBL" id="URW80383.1"/>
    </source>
</evidence>
<evidence type="ECO:0000256" key="5">
    <source>
        <dbReference type="ARBA" id="ARBA00022989"/>
    </source>
</evidence>
<keyword evidence="11" id="KW-0479">Metal-binding</keyword>
<protein>
    <recommendedName>
        <fullName evidence="11">Fluoride-specific ion channel FluC</fullName>
    </recommendedName>
</protein>
<reference evidence="12" key="1">
    <citation type="submission" date="2022-05" db="EMBL/GenBank/DDBJ databases">
        <authorList>
            <person name="Sun X."/>
        </authorList>
    </citation>
    <scope>NUCLEOTIDE SEQUENCE</scope>
    <source>
        <strain evidence="12">Ai-910</strain>
    </source>
</reference>
<feature type="binding site" evidence="11">
    <location>
        <position position="75"/>
    </location>
    <ligand>
        <name>Na(+)</name>
        <dbReference type="ChEBI" id="CHEBI:29101"/>
        <note>structural</note>
    </ligand>
</feature>
<keyword evidence="3" id="KW-0997">Cell inner membrane</keyword>
<evidence type="ECO:0000256" key="10">
    <source>
        <dbReference type="ARBA" id="ARBA00035585"/>
    </source>
</evidence>
<dbReference type="RefSeq" id="WP_250724537.1">
    <property type="nucleotide sequence ID" value="NZ_CP098400.1"/>
</dbReference>
<comment type="function">
    <text evidence="11">Fluoride-specific ion channel. Important for reducing fluoride concentration in the cell, thus reducing its toxicity.</text>
</comment>
<dbReference type="EMBL" id="CP098400">
    <property type="protein sequence ID" value="URW80383.1"/>
    <property type="molecule type" value="Genomic_DNA"/>
</dbReference>
<feature type="transmembrane region" description="Helical" evidence="11">
    <location>
        <begin position="97"/>
        <end position="118"/>
    </location>
</feature>
<feature type="transmembrane region" description="Helical" evidence="11">
    <location>
        <begin position="36"/>
        <end position="55"/>
    </location>
</feature>
<comment type="subcellular location">
    <subcellularLocation>
        <location evidence="1 11">Cell membrane</location>
        <topology evidence="1 11">Multi-pass membrane protein</topology>
    </subcellularLocation>
</comment>
<dbReference type="Pfam" id="PF02537">
    <property type="entry name" value="CRCB"/>
    <property type="match status" value="1"/>
</dbReference>
<dbReference type="GO" id="GO:0062054">
    <property type="term" value="F:fluoride channel activity"/>
    <property type="evidence" value="ECO:0007669"/>
    <property type="project" value="UniProtKB-UniRule"/>
</dbReference>
<dbReference type="PANTHER" id="PTHR28259">
    <property type="entry name" value="FLUORIDE EXPORT PROTEIN 1-RELATED"/>
    <property type="match status" value="1"/>
</dbReference>
<keyword evidence="13" id="KW-1185">Reference proteome</keyword>
<keyword evidence="4 11" id="KW-0812">Transmembrane</keyword>
<gene>
    <name evidence="11 12" type="primary">crcB</name>
    <name evidence="11" type="synonym">fluC</name>
    <name evidence="12" type="ORF">M9189_03315</name>
</gene>
<feature type="transmembrane region" description="Helical" evidence="11">
    <location>
        <begin position="67"/>
        <end position="85"/>
    </location>
</feature>
<evidence type="ECO:0000256" key="1">
    <source>
        <dbReference type="ARBA" id="ARBA00004651"/>
    </source>
</evidence>
<reference evidence="12" key="2">
    <citation type="submission" date="2022-06" db="EMBL/GenBank/DDBJ databases">
        <title>Xiashengella guii gen. nov. sp. nov., a bacterium isolated form anaerobic digestion tank.</title>
        <authorList>
            <person name="Huang H."/>
        </authorList>
    </citation>
    <scope>NUCLEOTIDE SEQUENCE</scope>
    <source>
        <strain evidence="12">Ai-910</strain>
    </source>
</reference>
<evidence type="ECO:0000256" key="11">
    <source>
        <dbReference type="HAMAP-Rule" id="MF_00454"/>
    </source>
</evidence>
<proteinExistence type="inferred from homology"/>
<dbReference type="HAMAP" id="MF_00454">
    <property type="entry name" value="FluC"/>
    <property type="match status" value="1"/>
</dbReference>
<keyword evidence="11" id="KW-0915">Sodium</keyword>
<keyword evidence="5 11" id="KW-1133">Transmembrane helix</keyword>
<dbReference type="GO" id="GO:0140114">
    <property type="term" value="P:cellular detoxification of fluoride"/>
    <property type="evidence" value="ECO:0007669"/>
    <property type="project" value="UniProtKB-UniRule"/>
</dbReference>
<dbReference type="KEGG" id="alkq:M9189_03315"/>
<keyword evidence="2 11" id="KW-1003">Cell membrane</keyword>
<feature type="binding site" evidence="11">
    <location>
        <position position="78"/>
    </location>
    <ligand>
        <name>Na(+)</name>
        <dbReference type="ChEBI" id="CHEBI:29101"/>
        <note>structural</note>
    </ligand>
</feature>